<feature type="active site" description="Glycyl thioester intermediate" evidence="5">
    <location>
        <position position="425"/>
    </location>
</feature>
<feature type="domain" description="HECT" evidence="6">
    <location>
        <begin position="116"/>
        <end position="457"/>
    </location>
</feature>
<dbReference type="Gene3D" id="3.30.2160.10">
    <property type="entry name" value="Hect, E3 ligase catalytic domain"/>
    <property type="match status" value="1"/>
</dbReference>
<organism evidence="7 8">
    <name type="scientific">Pichia membranifaciens NRRL Y-2026</name>
    <dbReference type="NCBI Taxonomy" id="763406"/>
    <lineage>
        <taxon>Eukaryota</taxon>
        <taxon>Fungi</taxon>
        <taxon>Dikarya</taxon>
        <taxon>Ascomycota</taxon>
        <taxon>Saccharomycotina</taxon>
        <taxon>Pichiomycetes</taxon>
        <taxon>Pichiales</taxon>
        <taxon>Pichiaceae</taxon>
        <taxon>Pichia</taxon>
    </lineage>
</organism>
<dbReference type="GO" id="GO:0061630">
    <property type="term" value="F:ubiquitin protein ligase activity"/>
    <property type="evidence" value="ECO:0007669"/>
    <property type="project" value="UniProtKB-EC"/>
</dbReference>
<dbReference type="PANTHER" id="PTHR45700:SF2">
    <property type="entry name" value="UBIQUITIN-PROTEIN LIGASE E3C"/>
    <property type="match status" value="1"/>
</dbReference>
<gene>
    <name evidence="7" type="ORF">PICMEDRAFT_30651</name>
</gene>
<dbReference type="Proteomes" id="UP000094455">
    <property type="component" value="Unassembled WGS sequence"/>
</dbReference>
<evidence type="ECO:0000256" key="3">
    <source>
        <dbReference type="ARBA" id="ARBA00022679"/>
    </source>
</evidence>
<dbReference type="RefSeq" id="XP_019019251.1">
    <property type="nucleotide sequence ID" value="XM_019162646.1"/>
</dbReference>
<proteinExistence type="predicted"/>
<dbReference type="InterPro" id="IPR000569">
    <property type="entry name" value="HECT_dom"/>
</dbReference>
<evidence type="ECO:0000256" key="2">
    <source>
        <dbReference type="ARBA" id="ARBA00012485"/>
    </source>
</evidence>
<dbReference type="GO" id="GO:0000209">
    <property type="term" value="P:protein polyubiquitination"/>
    <property type="evidence" value="ECO:0007669"/>
    <property type="project" value="InterPro"/>
</dbReference>
<keyword evidence="8" id="KW-1185">Reference proteome</keyword>
<evidence type="ECO:0000313" key="7">
    <source>
        <dbReference type="EMBL" id="ODQ48138.1"/>
    </source>
</evidence>
<dbReference type="OrthoDB" id="8068875at2759"/>
<dbReference type="GeneID" id="30179333"/>
<dbReference type="GO" id="GO:0006511">
    <property type="term" value="P:ubiquitin-dependent protein catabolic process"/>
    <property type="evidence" value="ECO:0007669"/>
    <property type="project" value="TreeGrafter"/>
</dbReference>
<dbReference type="SMART" id="SM00119">
    <property type="entry name" value="HECTc"/>
    <property type="match status" value="1"/>
</dbReference>
<dbReference type="EMBL" id="KV454002">
    <property type="protein sequence ID" value="ODQ48138.1"/>
    <property type="molecule type" value="Genomic_DNA"/>
</dbReference>
<dbReference type="EC" id="2.3.2.26" evidence="2"/>
<protein>
    <recommendedName>
        <fullName evidence="2">HECT-type E3 ubiquitin transferase</fullName>
        <ecNumber evidence="2">2.3.2.26</ecNumber>
    </recommendedName>
</protein>
<keyword evidence="4 5" id="KW-0833">Ubl conjugation pathway</keyword>
<dbReference type="FunFam" id="3.30.2410.10:FF:000011">
    <property type="entry name" value="Putative Ubiquitin-protein ligase E3C"/>
    <property type="match status" value="1"/>
</dbReference>
<evidence type="ECO:0000259" key="6">
    <source>
        <dbReference type="PROSITE" id="PS50237"/>
    </source>
</evidence>
<name>A0A1E3NR29_9ASCO</name>
<comment type="catalytic activity">
    <reaction evidence="1">
        <text>S-ubiquitinyl-[E2 ubiquitin-conjugating enzyme]-L-cysteine + [acceptor protein]-L-lysine = [E2 ubiquitin-conjugating enzyme]-L-cysteine + N(6)-ubiquitinyl-[acceptor protein]-L-lysine.</text>
        <dbReference type="EC" id="2.3.2.26"/>
    </reaction>
</comment>
<dbReference type="STRING" id="763406.A0A1E3NR29"/>
<reference evidence="7 8" key="1">
    <citation type="journal article" date="2016" name="Proc. Natl. Acad. Sci. U.S.A.">
        <title>Comparative genomics of biotechnologically important yeasts.</title>
        <authorList>
            <person name="Riley R."/>
            <person name="Haridas S."/>
            <person name="Wolfe K.H."/>
            <person name="Lopes M.R."/>
            <person name="Hittinger C.T."/>
            <person name="Goeker M."/>
            <person name="Salamov A.A."/>
            <person name="Wisecaver J.H."/>
            <person name="Long T.M."/>
            <person name="Calvey C.H."/>
            <person name="Aerts A.L."/>
            <person name="Barry K.W."/>
            <person name="Choi C."/>
            <person name="Clum A."/>
            <person name="Coughlan A.Y."/>
            <person name="Deshpande S."/>
            <person name="Douglass A.P."/>
            <person name="Hanson S.J."/>
            <person name="Klenk H.-P."/>
            <person name="LaButti K.M."/>
            <person name="Lapidus A."/>
            <person name="Lindquist E.A."/>
            <person name="Lipzen A.M."/>
            <person name="Meier-Kolthoff J.P."/>
            <person name="Ohm R.A."/>
            <person name="Otillar R.P."/>
            <person name="Pangilinan J.L."/>
            <person name="Peng Y."/>
            <person name="Rokas A."/>
            <person name="Rosa C.A."/>
            <person name="Scheuner C."/>
            <person name="Sibirny A.A."/>
            <person name="Slot J.C."/>
            <person name="Stielow J.B."/>
            <person name="Sun H."/>
            <person name="Kurtzman C.P."/>
            <person name="Blackwell M."/>
            <person name="Grigoriev I.V."/>
            <person name="Jeffries T.W."/>
        </authorList>
    </citation>
    <scope>NUCLEOTIDE SEQUENCE [LARGE SCALE GENOMIC DNA]</scope>
    <source>
        <strain evidence="7 8">NRRL Y-2026</strain>
    </source>
</reference>
<evidence type="ECO:0000256" key="1">
    <source>
        <dbReference type="ARBA" id="ARBA00000885"/>
    </source>
</evidence>
<dbReference type="SUPFAM" id="SSF56204">
    <property type="entry name" value="Hect, E3 ligase catalytic domain"/>
    <property type="match status" value="1"/>
</dbReference>
<dbReference type="PROSITE" id="PS50237">
    <property type="entry name" value="HECT"/>
    <property type="match status" value="1"/>
</dbReference>
<evidence type="ECO:0000256" key="4">
    <source>
        <dbReference type="ARBA" id="ARBA00022786"/>
    </source>
</evidence>
<dbReference type="InterPro" id="IPR044611">
    <property type="entry name" value="E3A/B/C-like"/>
</dbReference>
<dbReference type="Gene3D" id="3.90.1750.10">
    <property type="entry name" value="Hect, E3 ligase catalytic domains"/>
    <property type="match status" value="1"/>
</dbReference>
<accession>A0A1E3NR29</accession>
<evidence type="ECO:0000256" key="5">
    <source>
        <dbReference type="PROSITE-ProRule" id="PRU00104"/>
    </source>
</evidence>
<dbReference type="Gene3D" id="3.30.2410.10">
    <property type="entry name" value="Hect, E3 ligase catalytic domain"/>
    <property type="match status" value="1"/>
</dbReference>
<dbReference type="Pfam" id="PF00632">
    <property type="entry name" value="HECT"/>
    <property type="match status" value="1"/>
</dbReference>
<sequence>MGSISSAIPTIDKIHNDTLFYDHKDENEESVDFLQNSKLVQLFKNNIPKKIVDFFYILAYAPFMVPFEKRAEIFHFFIEYDKHNNNVNEWFPTKVEGVISRNNMLFDSYNSFGNLTGTEFKRQFSVQFVNEFGETEAGIDGGGLTKELLTTLVASTFVPSEENRKNNKGLQLFKEAISYACTNDEYLKISRFLGMVIGKCLYDNVLLDISFTSFFLNTCATLGSKYFKNLIGEKISTDPEKFESMSLLFTVDDIFYDEDGNLHHVEVPLIPPQKKSPDSAPEPVPVTVNNKMQFVRLMTSFKLSKQTDLVMKYFVEGLFQVIKPYWLLLFNPFELQTLISGDDDAIDIDDLQRNVEYGGFLESDQTVHDLFTILREFDRTDRGKFVKFVTSSPKQPLLGFKELNPKFGIRNSGSDTSRLPTASTCVNLLKIPDYRDKELLREKLLYSINSKAGFDLS</sequence>
<dbReference type="InterPro" id="IPR035983">
    <property type="entry name" value="Hect_E3_ubiquitin_ligase"/>
</dbReference>
<keyword evidence="3" id="KW-0808">Transferase</keyword>
<dbReference type="PANTHER" id="PTHR45700">
    <property type="entry name" value="UBIQUITIN-PROTEIN LIGASE E3C"/>
    <property type="match status" value="1"/>
</dbReference>
<dbReference type="AlphaFoldDB" id="A0A1E3NR29"/>
<evidence type="ECO:0000313" key="8">
    <source>
        <dbReference type="Proteomes" id="UP000094455"/>
    </source>
</evidence>